<dbReference type="EMBL" id="CAKLDM010000002">
    <property type="protein sequence ID" value="CAH0541177.1"/>
    <property type="molecule type" value="Genomic_DNA"/>
</dbReference>
<comment type="caution">
    <text evidence="2">The sequence shown here is derived from an EMBL/GenBank/DDBJ whole genome shotgun (WGS) entry which is preliminary data.</text>
</comment>
<dbReference type="InterPro" id="IPR028087">
    <property type="entry name" value="Tad_N"/>
</dbReference>
<dbReference type="Pfam" id="PF13400">
    <property type="entry name" value="Tad"/>
    <property type="match status" value="1"/>
</dbReference>
<keyword evidence="3" id="KW-1185">Reference proteome</keyword>
<sequence>MCRRRFNSKSPIKQKGLVLVLVTAAMLSLVGVAAFSVDVNHALMNQTRLQNSVDAAALAAAVVAANGGTIDNATAAANSTLTGMAGATGNTEMDFSSSTISVQFSNDPDTFPDGSFTADGDVFVRVAVSSYELTDFFIDVFGIDKAIASSAVAGPSASLEVVCNLVPMAVCTGPGGGASGYTVGDLYALKLGENGVNMGPGNFQLLDFGSGADQVRQALAGNYNDCESLGDTVTTQPGNQIGPVGQGLNTRFDQYGGGGLSADDYPSDVYVGEPADIAVLEADGVTITYSDTSGSGGEAWGYSDYETAAAACPGSADCRSDGDSNRRVIQVPIVDCGSSDGGGVNTLTVEAFGCFFLVQQAPTTNGSKQPVFGEYIEECYVPNGSFGNGGGTGEGPFRVVLYDDPLSESS</sequence>
<name>A0ABN8E7F7_9VIBR</name>
<proteinExistence type="predicted"/>
<accession>A0ABN8E7F7</accession>
<dbReference type="Proteomes" id="UP000838748">
    <property type="component" value="Unassembled WGS sequence"/>
</dbReference>
<evidence type="ECO:0000259" key="1">
    <source>
        <dbReference type="Pfam" id="PF13400"/>
    </source>
</evidence>
<protein>
    <recommendedName>
        <fullName evidence="1">Putative Flp pilus-assembly TadG-like N-terminal domain-containing protein</fullName>
    </recommendedName>
</protein>
<evidence type="ECO:0000313" key="3">
    <source>
        <dbReference type="Proteomes" id="UP000838748"/>
    </source>
</evidence>
<dbReference type="RefSeq" id="WP_237362900.1">
    <property type="nucleotide sequence ID" value="NZ_CAKLDM010000002.1"/>
</dbReference>
<evidence type="ECO:0000313" key="2">
    <source>
        <dbReference type="EMBL" id="CAH0541177.1"/>
    </source>
</evidence>
<gene>
    <name evidence="2" type="ORF">VMF7928_03434</name>
</gene>
<feature type="domain" description="Putative Flp pilus-assembly TadG-like N-terminal" evidence="1">
    <location>
        <begin position="18"/>
        <end position="61"/>
    </location>
</feature>
<reference evidence="2" key="1">
    <citation type="submission" date="2021-11" db="EMBL/GenBank/DDBJ databases">
        <authorList>
            <person name="Rodrigo-Torres L."/>
            <person name="Arahal R. D."/>
            <person name="Lucena T."/>
        </authorList>
    </citation>
    <scope>NUCLEOTIDE SEQUENCE</scope>
    <source>
        <strain evidence="2">CECT 7928</strain>
    </source>
</reference>
<organism evidence="2 3">
    <name type="scientific">Vibrio marisflavi CECT 7928</name>
    <dbReference type="NCBI Taxonomy" id="634439"/>
    <lineage>
        <taxon>Bacteria</taxon>
        <taxon>Pseudomonadati</taxon>
        <taxon>Pseudomonadota</taxon>
        <taxon>Gammaproteobacteria</taxon>
        <taxon>Vibrionales</taxon>
        <taxon>Vibrionaceae</taxon>
        <taxon>Vibrio</taxon>
    </lineage>
</organism>